<dbReference type="Gene3D" id="3.30.1370.120">
    <property type="match status" value="1"/>
</dbReference>
<dbReference type="PANTHER" id="PTHR30332:SF24">
    <property type="entry name" value="SECRETIN GSPD-RELATED"/>
    <property type="match status" value="1"/>
</dbReference>
<sequence>MKFIRYYLIIKKFVLKNYLTFTIFLFVIFVTFSVKAQTTNPRITAIQHRLDSMARTNPGLNEKVQLSVTGVSLRDYLTAIGKLNNLSFNVDPALDFKIYNTFSNVTAANILVLLAEQNSLEISNIGSIIIVKPFKVAQPPLRPVIKVPIIKYSYGDNSLSLELNQDTLSAVAKKITQVSGKNVIVPVALQSKLISGFFAAAPFDVAMEKLAFANEVKLVKTNDNFYLFQPLEDGEQLYVNGDSKTSVRKVFKPQTSAGSGGNTGLFTRTLPTGEKVISVDATNAPIADLVKNASLQLNKNYSIYSELKGTVTIHANDLSYDNFLTMLFKSTDYTYNMDSGVYMIGDRKLEGLRVNRVIKLQNRSIDTVMAMIPAEWKKGVEVKEFREQNTLLLSGSKPQIEEIQSFVKQLDVLVPMVLIEVTLIDVHNFRTISTGISAGVADSVKTGGSVLPGIDFTFGASSINNFLNRVGGATGVNLGHVVPNFYVSLKALEDKDNIDVRSVPKLSTLNGHNATLSIGNTRYYKNVTQNVIPTTTTSQSIFSNTYQETSANLTINIKPVVSGDDQVTLNIKVDISDFTGNPPDNAPPPKSTSKFESIIRAHNEDMIVLGGIERSEGSESASGIPLLSRIPILKYIFSKRSKTTGKVVTMVFIKPTIIL</sequence>
<evidence type="ECO:0000256" key="1">
    <source>
        <dbReference type="ARBA" id="ARBA00004370"/>
    </source>
</evidence>
<dbReference type="GO" id="GO:0009306">
    <property type="term" value="P:protein secretion"/>
    <property type="evidence" value="ECO:0007669"/>
    <property type="project" value="InterPro"/>
</dbReference>
<comment type="caution">
    <text evidence="6">The sequence shown here is derived from an EMBL/GenBank/DDBJ whole genome shotgun (WGS) entry which is preliminary data.</text>
</comment>
<evidence type="ECO:0000256" key="2">
    <source>
        <dbReference type="ARBA" id="ARBA00022729"/>
    </source>
</evidence>
<feature type="domain" description="Type II/III secretion system secretin-like" evidence="5">
    <location>
        <begin position="491"/>
        <end position="658"/>
    </location>
</feature>
<comment type="similarity">
    <text evidence="4">Belongs to the bacterial secretin family.</text>
</comment>
<dbReference type="PRINTS" id="PR00811">
    <property type="entry name" value="BCTERIALGSPD"/>
</dbReference>
<gene>
    <name evidence="6" type="ORF">MUY27_20170</name>
</gene>
<keyword evidence="2" id="KW-0732">Signal</keyword>
<dbReference type="InterPro" id="IPR001775">
    <property type="entry name" value="GspD/PilQ"/>
</dbReference>
<dbReference type="InterPro" id="IPR038591">
    <property type="entry name" value="NolW-like_sf"/>
</dbReference>
<keyword evidence="3" id="KW-0472">Membrane</keyword>
<evidence type="ECO:0000313" key="6">
    <source>
        <dbReference type="EMBL" id="MCJ8212044.1"/>
    </source>
</evidence>
<dbReference type="Pfam" id="PF00263">
    <property type="entry name" value="Secretin"/>
    <property type="match status" value="1"/>
</dbReference>
<dbReference type="EMBL" id="JALJEJ010000017">
    <property type="protein sequence ID" value="MCJ8212044.1"/>
    <property type="molecule type" value="Genomic_DNA"/>
</dbReference>
<reference evidence="6" key="1">
    <citation type="submission" date="2022-04" db="EMBL/GenBank/DDBJ databases">
        <title>Mucilaginibacter sp. RS28 isolated from freshwater.</title>
        <authorList>
            <person name="Ko S.-R."/>
        </authorList>
    </citation>
    <scope>NUCLEOTIDE SEQUENCE</scope>
    <source>
        <strain evidence="6">RS28</strain>
    </source>
</reference>
<dbReference type="PANTHER" id="PTHR30332">
    <property type="entry name" value="PROBABLE GENERAL SECRETION PATHWAY PROTEIN D"/>
    <property type="match status" value="1"/>
</dbReference>
<comment type="subcellular location">
    <subcellularLocation>
        <location evidence="1">Membrane</location>
    </subcellularLocation>
</comment>
<dbReference type="InterPro" id="IPR004846">
    <property type="entry name" value="T2SS/T3SS_dom"/>
</dbReference>
<evidence type="ECO:0000259" key="5">
    <source>
        <dbReference type="Pfam" id="PF00263"/>
    </source>
</evidence>
<evidence type="ECO:0000313" key="7">
    <source>
        <dbReference type="Proteomes" id="UP001139450"/>
    </source>
</evidence>
<dbReference type="GO" id="GO:0016020">
    <property type="term" value="C:membrane"/>
    <property type="evidence" value="ECO:0007669"/>
    <property type="project" value="UniProtKB-SubCell"/>
</dbReference>
<accession>A0A9X1XC08</accession>
<protein>
    <submittedName>
        <fullName evidence="6">General secretion pathway protein GspD</fullName>
    </submittedName>
</protein>
<evidence type="ECO:0000256" key="4">
    <source>
        <dbReference type="RuleBase" id="RU004003"/>
    </source>
</evidence>
<dbReference type="RefSeq" id="WP_245133249.1">
    <property type="nucleotide sequence ID" value="NZ_JALJEJ010000017.1"/>
</dbReference>
<dbReference type="GO" id="GO:0015627">
    <property type="term" value="C:type II protein secretion system complex"/>
    <property type="evidence" value="ECO:0007669"/>
    <property type="project" value="TreeGrafter"/>
</dbReference>
<dbReference type="AlphaFoldDB" id="A0A9X1XC08"/>
<dbReference type="InterPro" id="IPR050810">
    <property type="entry name" value="Bact_Secretion_Sys_Channel"/>
</dbReference>
<organism evidence="6 7">
    <name type="scientific">Mucilaginibacter straminoryzae</name>
    <dbReference type="NCBI Taxonomy" id="2932774"/>
    <lineage>
        <taxon>Bacteria</taxon>
        <taxon>Pseudomonadati</taxon>
        <taxon>Bacteroidota</taxon>
        <taxon>Sphingobacteriia</taxon>
        <taxon>Sphingobacteriales</taxon>
        <taxon>Sphingobacteriaceae</taxon>
        <taxon>Mucilaginibacter</taxon>
    </lineage>
</organism>
<keyword evidence="7" id="KW-1185">Reference proteome</keyword>
<proteinExistence type="inferred from homology"/>
<name>A0A9X1XC08_9SPHI</name>
<dbReference type="Proteomes" id="UP001139450">
    <property type="component" value="Unassembled WGS sequence"/>
</dbReference>
<evidence type="ECO:0000256" key="3">
    <source>
        <dbReference type="ARBA" id="ARBA00023136"/>
    </source>
</evidence>